<feature type="non-terminal residue" evidence="1">
    <location>
        <position position="55"/>
    </location>
</feature>
<evidence type="ECO:0000313" key="2">
    <source>
        <dbReference type="Proteomes" id="UP000265520"/>
    </source>
</evidence>
<name>A0A392PKG9_9FABA</name>
<reference evidence="1 2" key="1">
    <citation type="journal article" date="2018" name="Front. Plant Sci.">
        <title>Red Clover (Trifolium pratense) and Zigzag Clover (T. medium) - A Picture of Genomic Similarities and Differences.</title>
        <authorList>
            <person name="Dluhosova J."/>
            <person name="Istvanek J."/>
            <person name="Nedelnik J."/>
            <person name="Repkova J."/>
        </authorList>
    </citation>
    <scope>NUCLEOTIDE SEQUENCE [LARGE SCALE GENOMIC DNA]</scope>
    <source>
        <strain evidence="2">cv. 10/8</strain>
        <tissue evidence="1">Leaf</tissue>
    </source>
</reference>
<evidence type="ECO:0000313" key="1">
    <source>
        <dbReference type="EMBL" id="MCI11999.1"/>
    </source>
</evidence>
<comment type="caution">
    <text evidence="1">The sequence shown here is derived from an EMBL/GenBank/DDBJ whole genome shotgun (WGS) entry which is preliminary data.</text>
</comment>
<proteinExistence type="predicted"/>
<accession>A0A392PKG9</accession>
<sequence>MEPTAVGGVEVENNLDGVKAGDMEKGSHRTTRGRIYVLKVEDLDMEGDITIYIFL</sequence>
<dbReference type="AlphaFoldDB" id="A0A392PKG9"/>
<keyword evidence="2" id="KW-1185">Reference proteome</keyword>
<dbReference type="EMBL" id="LXQA010082341">
    <property type="protein sequence ID" value="MCI11999.1"/>
    <property type="molecule type" value="Genomic_DNA"/>
</dbReference>
<organism evidence="1 2">
    <name type="scientific">Trifolium medium</name>
    <dbReference type="NCBI Taxonomy" id="97028"/>
    <lineage>
        <taxon>Eukaryota</taxon>
        <taxon>Viridiplantae</taxon>
        <taxon>Streptophyta</taxon>
        <taxon>Embryophyta</taxon>
        <taxon>Tracheophyta</taxon>
        <taxon>Spermatophyta</taxon>
        <taxon>Magnoliopsida</taxon>
        <taxon>eudicotyledons</taxon>
        <taxon>Gunneridae</taxon>
        <taxon>Pentapetalae</taxon>
        <taxon>rosids</taxon>
        <taxon>fabids</taxon>
        <taxon>Fabales</taxon>
        <taxon>Fabaceae</taxon>
        <taxon>Papilionoideae</taxon>
        <taxon>50 kb inversion clade</taxon>
        <taxon>NPAAA clade</taxon>
        <taxon>Hologalegina</taxon>
        <taxon>IRL clade</taxon>
        <taxon>Trifolieae</taxon>
        <taxon>Trifolium</taxon>
    </lineage>
</organism>
<dbReference type="Proteomes" id="UP000265520">
    <property type="component" value="Unassembled WGS sequence"/>
</dbReference>
<protein>
    <submittedName>
        <fullName evidence="1">Uncharacterized protein</fullName>
    </submittedName>
</protein>